<protein>
    <submittedName>
        <fullName evidence="3">Nitrous oxide reductase family maturation protein NosD</fullName>
    </submittedName>
</protein>
<proteinExistence type="predicted"/>
<keyword evidence="1" id="KW-0812">Transmembrane</keyword>
<dbReference type="InterPro" id="IPR012334">
    <property type="entry name" value="Pectin_lyas_fold"/>
</dbReference>
<dbReference type="Proteomes" id="UP001596233">
    <property type="component" value="Unassembled WGS sequence"/>
</dbReference>
<reference evidence="4" key="1">
    <citation type="journal article" date="2019" name="Int. J. Syst. Evol. Microbiol.">
        <title>The Global Catalogue of Microorganisms (GCM) 10K type strain sequencing project: providing services to taxonomists for standard genome sequencing and annotation.</title>
        <authorList>
            <consortium name="The Broad Institute Genomics Platform"/>
            <consortium name="The Broad Institute Genome Sequencing Center for Infectious Disease"/>
            <person name="Wu L."/>
            <person name="Ma J."/>
        </authorList>
    </citation>
    <scope>NUCLEOTIDE SEQUENCE [LARGE SCALE GENOMIC DNA]</scope>
    <source>
        <strain evidence="4">PCU 280</strain>
    </source>
</reference>
<dbReference type="RefSeq" id="WP_379237248.1">
    <property type="nucleotide sequence ID" value="NZ_JBHSTE010000006.1"/>
</dbReference>
<keyword evidence="4" id="KW-1185">Reference proteome</keyword>
<gene>
    <name evidence="3" type="ORF">ACFP56_18280</name>
</gene>
<accession>A0ABW1V8L4</accession>
<dbReference type="InterPro" id="IPR006626">
    <property type="entry name" value="PbH1"/>
</dbReference>
<evidence type="ECO:0000259" key="2">
    <source>
        <dbReference type="Pfam" id="PF05048"/>
    </source>
</evidence>
<evidence type="ECO:0000256" key="1">
    <source>
        <dbReference type="SAM" id="Phobius"/>
    </source>
</evidence>
<sequence>MKKWSWALLLWLSLLVIVMQIPADIVYGEEPKTRGYGKLPESKLFREETSYTDIQPLIDATPPNGELLLEAGHYIGPLTVSQPIRISGQGADTILHITEEGQTIVLDASFIELKHMVISDERDEPIAPVIASSQQQGLTMENLQIKTMATAFEWMEIKQSRIVDTEIVWNGKPSVRRSARGNGIYLHSSDDIAFLRNSIQGMYDGIYSESSERLVMRENTVRNSRYAYHLMYAKQADLTDNTSEGNIVGLMIMTSDNVVLQRNQLTNHQDNANAGGILIYDVLNAEISYNNVAKNRIGINIERSESIKVHHNVLQHNFVSLQLQRADELFIEHNDFVGNVTNVWDDGSSVPTIRYNYWDTLQGLDYDGDGYSELTYSSAPFFLALIERRPSFQLLFGTPGIAFIEELYSAQREQWNADLSPSMVMNRPAMDEASRLSWGMLLSWLMAGAAAVYIMIKMRREEG</sequence>
<feature type="domain" description="Periplasmic copper-binding protein NosD beta helix" evidence="2">
    <location>
        <begin position="175"/>
        <end position="361"/>
    </location>
</feature>
<dbReference type="SUPFAM" id="SSF51126">
    <property type="entry name" value="Pectin lyase-like"/>
    <property type="match status" value="1"/>
</dbReference>
<dbReference type="SMART" id="SM00710">
    <property type="entry name" value="PbH1"/>
    <property type="match status" value="6"/>
</dbReference>
<name>A0ABW1V8L4_9BACL</name>
<dbReference type="InterPro" id="IPR007742">
    <property type="entry name" value="NosD_dom"/>
</dbReference>
<evidence type="ECO:0000313" key="4">
    <source>
        <dbReference type="Proteomes" id="UP001596233"/>
    </source>
</evidence>
<dbReference type="Gene3D" id="2.160.20.10">
    <property type="entry name" value="Single-stranded right-handed beta-helix, Pectin lyase-like"/>
    <property type="match status" value="1"/>
</dbReference>
<feature type="transmembrane region" description="Helical" evidence="1">
    <location>
        <begin position="436"/>
        <end position="456"/>
    </location>
</feature>
<dbReference type="InterPro" id="IPR022441">
    <property type="entry name" value="Para_beta_helix_rpt-2"/>
</dbReference>
<dbReference type="EMBL" id="JBHSTE010000006">
    <property type="protein sequence ID" value="MFC6334581.1"/>
    <property type="molecule type" value="Genomic_DNA"/>
</dbReference>
<dbReference type="Pfam" id="PF05048">
    <property type="entry name" value="NosD"/>
    <property type="match status" value="1"/>
</dbReference>
<keyword evidence="1" id="KW-0472">Membrane</keyword>
<keyword evidence="1" id="KW-1133">Transmembrane helix</keyword>
<organism evidence="3 4">
    <name type="scientific">Paenibacillus septentrionalis</name>
    <dbReference type="NCBI Taxonomy" id="429342"/>
    <lineage>
        <taxon>Bacteria</taxon>
        <taxon>Bacillati</taxon>
        <taxon>Bacillota</taxon>
        <taxon>Bacilli</taxon>
        <taxon>Bacillales</taxon>
        <taxon>Paenibacillaceae</taxon>
        <taxon>Paenibacillus</taxon>
    </lineage>
</organism>
<evidence type="ECO:0000313" key="3">
    <source>
        <dbReference type="EMBL" id="MFC6334581.1"/>
    </source>
</evidence>
<dbReference type="NCBIfam" id="TIGR03804">
    <property type="entry name" value="para_beta_helix"/>
    <property type="match status" value="1"/>
</dbReference>
<comment type="caution">
    <text evidence="3">The sequence shown here is derived from an EMBL/GenBank/DDBJ whole genome shotgun (WGS) entry which is preliminary data.</text>
</comment>
<dbReference type="InterPro" id="IPR011050">
    <property type="entry name" value="Pectin_lyase_fold/virulence"/>
</dbReference>